<feature type="transmembrane region" description="Helical" evidence="2">
    <location>
        <begin position="203"/>
        <end position="224"/>
    </location>
</feature>
<dbReference type="Pfam" id="PF05036">
    <property type="entry name" value="SPOR"/>
    <property type="match status" value="1"/>
</dbReference>
<name>A0ABP7P5I6_9SPHI</name>
<keyword evidence="2" id="KW-1133">Transmembrane helix</keyword>
<keyword evidence="5" id="KW-1185">Reference proteome</keyword>
<sequence length="378" mass="41815">MDIANYLSELLSQHGQISVPGLGYFAHVRVNAWYNDAERKFYPPGYKIQFEPQAVEGDDTLTQYIADKKKISLASSKYFTDKYISALRQEASLQEVPFADLGWFFMDKGKISFKSKVSNTDNAEFWGYEPINIKKLNQTAEPEVVANDTPPVVSTPVVVPVEVSEPETSTEPLPLPPPIRTYTPAAEQPEEYFEDEPEERRGLSIWAIVLIVIIILGSALFTVYKFKPELLHLNKSNGQEMQLPTETNTPPVAKHDTDSLKKATKPIDSIKAISRPDSALNKTTAAVAPPVDTVAKPVFVIFAGSFRKLPQAEIFIKELKGRGIEARTLTGAGTGQRVKVIIGSFASSADAEAEKNKLIGLKKIATDSYSQQLPNIQK</sequence>
<dbReference type="RefSeq" id="WP_259090793.1">
    <property type="nucleotide sequence ID" value="NZ_BAAAZC010000004.1"/>
</dbReference>
<proteinExistence type="predicted"/>
<reference evidence="5" key="1">
    <citation type="journal article" date="2019" name="Int. J. Syst. Evol. Microbiol.">
        <title>The Global Catalogue of Microorganisms (GCM) 10K type strain sequencing project: providing services to taxonomists for standard genome sequencing and annotation.</title>
        <authorList>
            <consortium name="The Broad Institute Genomics Platform"/>
            <consortium name="The Broad Institute Genome Sequencing Center for Infectious Disease"/>
            <person name="Wu L."/>
            <person name="Ma J."/>
        </authorList>
    </citation>
    <scope>NUCLEOTIDE SEQUENCE [LARGE SCALE GENOMIC DNA]</scope>
    <source>
        <strain evidence="5">JCM 16601</strain>
    </source>
</reference>
<keyword evidence="2" id="KW-0812">Transmembrane</keyword>
<dbReference type="EMBL" id="BAAAZC010000004">
    <property type="protein sequence ID" value="GAA3960092.1"/>
    <property type="molecule type" value="Genomic_DNA"/>
</dbReference>
<evidence type="ECO:0000313" key="5">
    <source>
        <dbReference type="Proteomes" id="UP001500742"/>
    </source>
</evidence>
<gene>
    <name evidence="4" type="ORF">GCM10022210_04700</name>
</gene>
<accession>A0ABP7P5I6</accession>
<evidence type="ECO:0000256" key="2">
    <source>
        <dbReference type="SAM" id="Phobius"/>
    </source>
</evidence>
<dbReference type="InterPro" id="IPR007730">
    <property type="entry name" value="SPOR-like_dom"/>
</dbReference>
<feature type="compositionally biased region" description="Polar residues" evidence="1">
    <location>
        <begin position="241"/>
        <end position="250"/>
    </location>
</feature>
<dbReference type="Pfam" id="PF18174">
    <property type="entry name" value="HU-CCDC81_bac_1"/>
    <property type="match status" value="1"/>
</dbReference>
<dbReference type="InterPro" id="IPR036680">
    <property type="entry name" value="SPOR-like_sf"/>
</dbReference>
<evidence type="ECO:0000259" key="3">
    <source>
        <dbReference type="PROSITE" id="PS51724"/>
    </source>
</evidence>
<dbReference type="InterPro" id="IPR040495">
    <property type="entry name" value="HU-CCDC81_bac_1"/>
</dbReference>
<dbReference type="Proteomes" id="UP001500742">
    <property type="component" value="Unassembled WGS sequence"/>
</dbReference>
<protein>
    <recommendedName>
        <fullName evidence="3">SPOR domain-containing protein</fullName>
    </recommendedName>
</protein>
<feature type="region of interest" description="Disordered" evidence="1">
    <location>
        <begin position="241"/>
        <end position="260"/>
    </location>
</feature>
<comment type="caution">
    <text evidence="4">The sequence shown here is derived from an EMBL/GenBank/DDBJ whole genome shotgun (WGS) entry which is preliminary data.</text>
</comment>
<dbReference type="SUPFAM" id="SSF110997">
    <property type="entry name" value="Sporulation related repeat"/>
    <property type="match status" value="1"/>
</dbReference>
<feature type="domain" description="SPOR" evidence="3">
    <location>
        <begin position="293"/>
        <end position="372"/>
    </location>
</feature>
<evidence type="ECO:0000256" key="1">
    <source>
        <dbReference type="SAM" id="MobiDB-lite"/>
    </source>
</evidence>
<dbReference type="Gene3D" id="3.30.70.1070">
    <property type="entry name" value="Sporulation related repeat"/>
    <property type="match status" value="1"/>
</dbReference>
<dbReference type="PROSITE" id="PS51724">
    <property type="entry name" value="SPOR"/>
    <property type="match status" value="1"/>
</dbReference>
<evidence type="ECO:0000313" key="4">
    <source>
        <dbReference type="EMBL" id="GAA3960092.1"/>
    </source>
</evidence>
<organism evidence="4 5">
    <name type="scientific">Mucilaginibacter dorajii</name>
    <dbReference type="NCBI Taxonomy" id="692994"/>
    <lineage>
        <taxon>Bacteria</taxon>
        <taxon>Pseudomonadati</taxon>
        <taxon>Bacteroidota</taxon>
        <taxon>Sphingobacteriia</taxon>
        <taxon>Sphingobacteriales</taxon>
        <taxon>Sphingobacteriaceae</taxon>
        <taxon>Mucilaginibacter</taxon>
    </lineage>
</organism>
<keyword evidence="2" id="KW-0472">Membrane</keyword>